<proteinExistence type="predicted"/>
<comment type="cofactor">
    <cofactor evidence="1">
        <name>Ca(2+)</name>
        <dbReference type="ChEBI" id="CHEBI:29108"/>
    </cofactor>
</comment>
<evidence type="ECO:0000256" key="1">
    <source>
        <dbReference type="ARBA" id="ARBA00001913"/>
    </source>
</evidence>
<dbReference type="Proteomes" id="UP001302349">
    <property type="component" value="Chromosome"/>
</dbReference>
<organism evidence="4 5">
    <name type="scientific">Imperialibacter roseus</name>
    <dbReference type="NCBI Taxonomy" id="1324217"/>
    <lineage>
        <taxon>Bacteria</taxon>
        <taxon>Pseudomonadati</taxon>
        <taxon>Bacteroidota</taxon>
        <taxon>Cytophagia</taxon>
        <taxon>Cytophagales</taxon>
        <taxon>Flammeovirgaceae</taxon>
        <taxon>Imperialibacter</taxon>
    </lineage>
</organism>
<evidence type="ECO:0000313" key="5">
    <source>
        <dbReference type="Proteomes" id="UP001302349"/>
    </source>
</evidence>
<reference evidence="4 5" key="1">
    <citation type="journal article" date="2023" name="Microbiol. Resour. Announc.">
        <title>Complete Genome Sequence of Imperialibacter roseus strain P4T.</title>
        <authorList>
            <person name="Tizabi D.R."/>
            <person name="Bachvaroff T."/>
            <person name="Hill R.T."/>
        </authorList>
    </citation>
    <scope>NUCLEOTIDE SEQUENCE [LARGE SCALE GENOMIC DNA]</scope>
    <source>
        <strain evidence="4 5">P4T</strain>
    </source>
</reference>
<dbReference type="InterPro" id="IPR014718">
    <property type="entry name" value="GH-type_carb-bd"/>
</dbReference>
<dbReference type="EMBL" id="CP136051">
    <property type="protein sequence ID" value="WOK08438.1"/>
    <property type="molecule type" value="Genomic_DNA"/>
</dbReference>
<keyword evidence="3" id="KW-0106">Calcium</keyword>
<comment type="subunit">
    <text evidence="2">Monomer.</text>
</comment>
<name>A0ABZ0IVM7_9BACT</name>
<dbReference type="Gene3D" id="2.70.98.10">
    <property type="match status" value="1"/>
</dbReference>
<evidence type="ECO:0000256" key="3">
    <source>
        <dbReference type="ARBA" id="ARBA00022837"/>
    </source>
</evidence>
<dbReference type="RefSeq" id="WP_317491078.1">
    <property type="nucleotide sequence ID" value="NZ_CP136051.1"/>
</dbReference>
<accession>A0ABZ0IVM7</accession>
<sequence length="318" mass="35505">MNKAFLTATLLVIWYVPTRAQEVPKAKISNGTISAEIYLPDAVNGYYRGARFDWSGVVSQLNYKGHSYFGQWFEKYDPFLHDAITGPVEAFDPLGYDQAKVGQTFVKVGVGVLERLDTAPYHFSKPYKIVDHGIWSIKHSADKVEFVHDLVSEEYSYSYKKVVRLSGNKMIIDHTLTNKGGQVIDTQVFDHNFFVIDNATVGPGFLIRFPFEVEGDASGLGDFAEVSSGEVSYTGVLGKNDHARLRSIGGYGGSASDYDIAIENRNNGAGVRITCDRPLSRLIFWSAMKTVCPEPYISVKVAESESFSWTITYDYYTL</sequence>
<evidence type="ECO:0000313" key="4">
    <source>
        <dbReference type="EMBL" id="WOK08438.1"/>
    </source>
</evidence>
<gene>
    <name evidence="4" type="ORF">RT717_07280</name>
</gene>
<keyword evidence="5" id="KW-1185">Reference proteome</keyword>
<protein>
    <submittedName>
        <fullName evidence="4">Uncharacterized protein</fullName>
    </submittedName>
</protein>
<evidence type="ECO:0000256" key="2">
    <source>
        <dbReference type="ARBA" id="ARBA00011245"/>
    </source>
</evidence>